<name>A0A9W8KX41_9FUNG</name>
<dbReference type="InterPro" id="IPR035684">
    <property type="entry name" value="ArgRS_core"/>
</dbReference>
<dbReference type="AlphaFoldDB" id="A0A9W8KX41"/>
<dbReference type="CDD" id="cd00671">
    <property type="entry name" value="ArgRS_core"/>
    <property type="match status" value="1"/>
</dbReference>
<dbReference type="FunFam" id="3.40.50.620:FF:000058">
    <property type="entry name" value="Mitochondrial arginyl-tRNA synthetase"/>
    <property type="match status" value="1"/>
</dbReference>
<evidence type="ECO:0000256" key="3">
    <source>
        <dbReference type="ARBA" id="ARBA00022598"/>
    </source>
</evidence>
<dbReference type="InterPro" id="IPR005148">
    <property type="entry name" value="Arg-tRNA-synth_N"/>
</dbReference>
<dbReference type="Gene3D" id="3.30.1360.70">
    <property type="entry name" value="Arginyl tRNA synthetase N-terminal domain"/>
    <property type="match status" value="1"/>
</dbReference>
<dbReference type="InterPro" id="IPR001278">
    <property type="entry name" value="Arg-tRNA-ligase"/>
</dbReference>
<comment type="caution">
    <text evidence="13">The sequence shown here is derived from an EMBL/GenBank/DDBJ whole genome shotgun (WGS) entry which is preliminary data.</text>
</comment>
<dbReference type="PROSITE" id="PS00178">
    <property type="entry name" value="AA_TRNA_LIGASE_I"/>
    <property type="match status" value="1"/>
</dbReference>
<dbReference type="SUPFAM" id="SSF52374">
    <property type="entry name" value="Nucleotidylyl transferase"/>
    <property type="match status" value="1"/>
</dbReference>
<dbReference type="InterPro" id="IPR036695">
    <property type="entry name" value="Arg-tRNA-synth_N_sf"/>
</dbReference>
<dbReference type="InterPro" id="IPR001412">
    <property type="entry name" value="aa-tRNA-synth_I_CS"/>
</dbReference>
<dbReference type="FunFam" id="1.10.730.10:FF:000006">
    <property type="entry name" value="Arginyl-tRNA synthetase 2, mitochondrial"/>
    <property type="match status" value="1"/>
</dbReference>
<evidence type="ECO:0000256" key="7">
    <source>
        <dbReference type="ARBA" id="ARBA00023146"/>
    </source>
</evidence>
<dbReference type="SUPFAM" id="SSF47323">
    <property type="entry name" value="Anticodon-binding domain of a subclass of class I aminoacyl-tRNA synthetases"/>
    <property type="match status" value="1"/>
</dbReference>
<dbReference type="PRINTS" id="PR01038">
    <property type="entry name" value="TRNASYNTHARG"/>
</dbReference>
<dbReference type="Pfam" id="PF00750">
    <property type="entry name" value="tRNA-synt_1d"/>
    <property type="match status" value="1"/>
</dbReference>
<proteinExistence type="inferred from homology"/>
<evidence type="ECO:0000256" key="2">
    <source>
        <dbReference type="ARBA" id="ARBA00012837"/>
    </source>
</evidence>
<protein>
    <recommendedName>
        <fullName evidence="2">arginine--tRNA ligase</fullName>
        <ecNumber evidence="2">6.1.1.19</ecNumber>
    </recommendedName>
    <alternativeName>
        <fullName evidence="8">Arginyl-tRNA synthetase</fullName>
    </alternativeName>
</protein>
<dbReference type="SMART" id="SM01016">
    <property type="entry name" value="Arg_tRNA_synt_N"/>
    <property type="match status" value="1"/>
</dbReference>
<dbReference type="Pfam" id="PF03485">
    <property type="entry name" value="Arg_tRNA_synt_N"/>
    <property type="match status" value="1"/>
</dbReference>
<feature type="domain" description="DALR anticodon binding" evidence="11">
    <location>
        <begin position="448"/>
        <end position="562"/>
    </location>
</feature>
<gene>
    <name evidence="13" type="primary">SYR1_1</name>
    <name evidence="13" type="ORF">GGI25_002826</name>
</gene>
<dbReference type="InterPro" id="IPR009080">
    <property type="entry name" value="tRNAsynth_Ia_anticodon-bd"/>
</dbReference>
<dbReference type="OrthoDB" id="68056at2759"/>
<dbReference type="NCBIfam" id="TIGR00456">
    <property type="entry name" value="argS"/>
    <property type="match status" value="1"/>
</dbReference>
<dbReference type="Gene3D" id="1.10.730.10">
    <property type="entry name" value="Isoleucyl-tRNA Synthetase, Domain 1"/>
    <property type="match status" value="1"/>
</dbReference>
<dbReference type="Proteomes" id="UP001151518">
    <property type="component" value="Unassembled WGS sequence"/>
</dbReference>
<dbReference type="EC" id="6.1.1.19" evidence="2"/>
<evidence type="ECO:0000313" key="14">
    <source>
        <dbReference type="Proteomes" id="UP001151518"/>
    </source>
</evidence>
<evidence type="ECO:0000256" key="8">
    <source>
        <dbReference type="ARBA" id="ARBA00033033"/>
    </source>
</evidence>
<dbReference type="PANTHER" id="PTHR11956:SF11">
    <property type="entry name" value="ARGININE--TRNA LIGASE, MITOCHONDRIAL-RELATED"/>
    <property type="match status" value="1"/>
</dbReference>
<evidence type="ECO:0000256" key="5">
    <source>
        <dbReference type="ARBA" id="ARBA00022840"/>
    </source>
</evidence>
<feature type="domain" description="Arginyl tRNA synthetase N-terminal" evidence="12">
    <location>
        <begin position="3"/>
        <end position="83"/>
    </location>
</feature>
<sequence length="562" mass="63552">MYDDFKKTIANQLSELSGVSAEIIVPAIDLPKVTTYGDLAIAVPRLRLKGNPVQLAQSFAEKFKPDEAVTSVVATGPYLNFRVNRTTFTRNVLNAVHREGGKYGWTNEGAGKRVIVEFSSPNIAKPFHAGHLRSTIIGNFIYNLYKANGWDAISMNYLGDWGKQYGLLAIGFNRFGSEEKLVANPITHLYEVYVAINAEAAKDPSIHDEARAYFKKMEDGDKSALALWQHFRDLSIVKYKETYSRLNIKFDVYSGESQVGEGMERAMKMLEDAGLIVEDKGAKIIDLTQYKLEKAVVQKSDGTTLYLTRDIGAALERYEKYQFDKIIYVVSSQQDLHLKQLFKTLELLKLPYADRFQHINYGMVKGMSTRKGTVVFLDDMLMESKSNMHNVMRENDEKYKQVEDPEHISDVLGISAMVVQDMSARRIKDYDFDWTRILSFEGDTGPYLQYAHARLCSLERKSNPVNLDADVSILTEETAREIVTLISRYPDVLSSAMQTLEPCTVVQYILKLSHAISAAWETIMVRDQPQDIADARLLMYSSARIVLGNALAMLGLEPVQRM</sequence>
<evidence type="ECO:0000256" key="4">
    <source>
        <dbReference type="ARBA" id="ARBA00022741"/>
    </source>
</evidence>
<dbReference type="SMART" id="SM00836">
    <property type="entry name" value="DALR_1"/>
    <property type="match status" value="1"/>
</dbReference>
<dbReference type="GO" id="GO:0032543">
    <property type="term" value="P:mitochondrial translation"/>
    <property type="evidence" value="ECO:0007669"/>
    <property type="project" value="TreeGrafter"/>
</dbReference>
<dbReference type="Gene3D" id="3.40.50.620">
    <property type="entry name" value="HUPs"/>
    <property type="match status" value="1"/>
</dbReference>
<organism evidence="13 14">
    <name type="scientific">Coemansia spiralis</name>
    <dbReference type="NCBI Taxonomy" id="417178"/>
    <lineage>
        <taxon>Eukaryota</taxon>
        <taxon>Fungi</taxon>
        <taxon>Fungi incertae sedis</taxon>
        <taxon>Zoopagomycota</taxon>
        <taxon>Kickxellomycotina</taxon>
        <taxon>Kickxellomycetes</taxon>
        <taxon>Kickxellales</taxon>
        <taxon>Kickxellaceae</taxon>
        <taxon>Coemansia</taxon>
    </lineage>
</organism>
<keyword evidence="5 10" id="KW-0067">ATP-binding</keyword>
<dbReference type="HAMAP" id="MF_00123">
    <property type="entry name" value="Arg_tRNA_synth"/>
    <property type="match status" value="1"/>
</dbReference>
<dbReference type="InterPro" id="IPR008909">
    <property type="entry name" value="DALR_anticod-bd"/>
</dbReference>
<evidence type="ECO:0000256" key="9">
    <source>
        <dbReference type="ARBA" id="ARBA00049339"/>
    </source>
</evidence>
<evidence type="ECO:0000259" key="11">
    <source>
        <dbReference type="SMART" id="SM00836"/>
    </source>
</evidence>
<keyword evidence="4 10" id="KW-0547">Nucleotide-binding</keyword>
<dbReference type="SUPFAM" id="SSF55190">
    <property type="entry name" value="Arginyl-tRNA synthetase (ArgRS), N-terminal 'additional' domain"/>
    <property type="match status" value="1"/>
</dbReference>
<comment type="catalytic activity">
    <reaction evidence="9">
        <text>tRNA(Arg) + L-arginine + ATP = L-arginyl-tRNA(Arg) + AMP + diphosphate</text>
        <dbReference type="Rhea" id="RHEA:20301"/>
        <dbReference type="Rhea" id="RHEA-COMP:9658"/>
        <dbReference type="Rhea" id="RHEA-COMP:9673"/>
        <dbReference type="ChEBI" id="CHEBI:30616"/>
        <dbReference type="ChEBI" id="CHEBI:32682"/>
        <dbReference type="ChEBI" id="CHEBI:33019"/>
        <dbReference type="ChEBI" id="CHEBI:78442"/>
        <dbReference type="ChEBI" id="CHEBI:78513"/>
        <dbReference type="ChEBI" id="CHEBI:456215"/>
        <dbReference type="EC" id="6.1.1.19"/>
    </reaction>
</comment>
<keyword evidence="7 10" id="KW-0030">Aminoacyl-tRNA synthetase</keyword>
<evidence type="ECO:0000313" key="13">
    <source>
        <dbReference type="EMBL" id="KAJ2677874.1"/>
    </source>
</evidence>
<dbReference type="Pfam" id="PF05746">
    <property type="entry name" value="DALR_1"/>
    <property type="match status" value="1"/>
</dbReference>
<evidence type="ECO:0000256" key="1">
    <source>
        <dbReference type="ARBA" id="ARBA00005594"/>
    </source>
</evidence>
<comment type="similarity">
    <text evidence="1 10">Belongs to the class-I aminoacyl-tRNA synthetase family.</text>
</comment>
<evidence type="ECO:0000259" key="12">
    <source>
        <dbReference type="SMART" id="SM01016"/>
    </source>
</evidence>
<dbReference type="GO" id="GO:0005524">
    <property type="term" value="F:ATP binding"/>
    <property type="evidence" value="ECO:0007669"/>
    <property type="project" value="UniProtKB-KW"/>
</dbReference>
<dbReference type="CDD" id="cd07956">
    <property type="entry name" value="Anticodon_Ia_Arg"/>
    <property type="match status" value="1"/>
</dbReference>
<dbReference type="PANTHER" id="PTHR11956">
    <property type="entry name" value="ARGINYL-TRNA SYNTHETASE"/>
    <property type="match status" value="1"/>
</dbReference>
<keyword evidence="3 10" id="KW-0436">Ligase</keyword>
<dbReference type="InterPro" id="IPR014729">
    <property type="entry name" value="Rossmann-like_a/b/a_fold"/>
</dbReference>
<reference evidence="13" key="1">
    <citation type="submission" date="2022-07" db="EMBL/GenBank/DDBJ databases">
        <title>Phylogenomic reconstructions and comparative analyses of Kickxellomycotina fungi.</title>
        <authorList>
            <person name="Reynolds N.K."/>
            <person name="Stajich J.E."/>
            <person name="Barry K."/>
            <person name="Grigoriev I.V."/>
            <person name="Crous P."/>
            <person name="Smith M.E."/>
        </authorList>
    </citation>
    <scope>NUCLEOTIDE SEQUENCE</scope>
    <source>
        <strain evidence="13">NRRL 3115</strain>
    </source>
</reference>
<evidence type="ECO:0000256" key="10">
    <source>
        <dbReference type="RuleBase" id="RU363038"/>
    </source>
</evidence>
<dbReference type="GO" id="GO:0006420">
    <property type="term" value="P:arginyl-tRNA aminoacylation"/>
    <property type="evidence" value="ECO:0007669"/>
    <property type="project" value="InterPro"/>
</dbReference>
<dbReference type="GO" id="GO:0004814">
    <property type="term" value="F:arginine-tRNA ligase activity"/>
    <property type="evidence" value="ECO:0007669"/>
    <property type="project" value="UniProtKB-EC"/>
</dbReference>
<keyword evidence="6 10" id="KW-0648">Protein biosynthesis</keyword>
<dbReference type="EMBL" id="JANBTW010000027">
    <property type="protein sequence ID" value="KAJ2677874.1"/>
    <property type="molecule type" value="Genomic_DNA"/>
</dbReference>
<dbReference type="GO" id="GO:0005739">
    <property type="term" value="C:mitochondrion"/>
    <property type="evidence" value="ECO:0007669"/>
    <property type="project" value="TreeGrafter"/>
</dbReference>
<evidence type="ECO:0000256" key="6">
    <source>
        <dbReference type="ARBA" id="ARBA00022917"/>
    </source>
</evidence>
<accession>A0A9W8KX41</accession>